<evidence type="ECO:0000313" key="8">
    <source>
        <dbReference type="EMBL" id="TPD69910.1"/>
    </source>
</evidence>
<keyword evidence="4" id="KW-0233">DNA recombination</keyword>
<keyword evidence="3 5" id="KW-0238">DNA-binding</keyword>
<dbReference type="GO" id="GO:0003677">
    <property type="term" value="F:DNA binding"/>
    <property type="evidence" value="ECO:0007669"/>
    <property type="project" value="UniProtKB-UniRule"/>
</dbReference>
<dbReference type="InterPro" id="IPR013762">
    <property type="entry name" value="Integrase-like_cat_sf"/>
</dbReference>
<evidence type="ECO:0000256" key="2">
    <source>
        <dbReference type="ARBA" id="ARBA00022908"/>
    </source>
</evidence>
<feature type="domain" description="Tyr recombinase" evidence="6">
    <location>
        <begin position="121"/>
        <end position="310"/>
    </location>
</feature>
<comment type="caution">
    <text evidence="8">The sequence shown here is derived from an EMBL/GenBank/DDBJ whole genome shotgun (WGS) entry which is preliminary data.</text>
</comment>
<name>A0A501QAI8_9FLAO</name>
<dbReference type="RefSeq" id="WP_140000516.1">
    <property type="nucleotide sequence ID" value="NZ_VFJE01000053.1"/>
</dbReference>
<dbReference type="GO" id="GO:0006310">
    <property type="term" value="P:DNA recombination"/>
    <property type="evidence" value="ECO:0007669"/>
    <property type="project" value="UniProtKB-KW"/>
</dbReference>
<reference evidence="8 9" key="1">
    <citation type="submission" date="2019-06" db="EMBL/GenBank/DDBJ databases">
        <title>Flavobacterium sp. MaA-Y11 from geoumgang.</title>
        <authorList>
            <person name="Jeong S."/>
        </authorList>
    </citation>
    <scope>NUCLEOTIDE SEQUENCE [LARGE SCALE GENOMIC DNA]</scope>
    <source>
        <strain evidence="8 9">MaA-Y11</strain>
    </source>
</reference>
<dbReference type="InterPro" id="IPR011010">
    <property type="entry name" value="DNA_brk_join_enz"/>
</dbReference>
<dbReference type="InterPro" id="IPR002104">
    <property type="entry name" value="Integrase_catalytic"/>
</dbReference>
<evidence type="ECO:0000259" key="6">
    <source>
        <dbReference type="PROSITE" id="PS51898"/>
    </source>
</evidence>
<dbReference type="PROSITE" id="PS51898">
    <property type="entry name" value="TYR_RECOMBINASE"/>
    <property type="match status" value="1"/>
</dbReference>
<sequence length="337" mass="39603">MNKSDFPKYVANFISKHLPFERGLSINSIRAYRDTLVLLIKFLTEERNIREAKIEIKHLTKELILAFLEWIQEFRKCSNSTRNSRLAAIKSFIRYVKEEDIQYMHQFQQISSIRVKKTVSTITPYLTIDGLRLLLEQPDLTSERGRRDLVLLSLLYDSGARVQEIIDLTPSMLRIDKPYTIQLLGKGNKMRLVPLMSEQIENLKKYLKEQKLLESHTNHYPVFFSSRKQKLTRAGVNYIIRKYAQKAMKTNPELIPKKLTAHSLRHSKAMHLLQAGVNIVYIRDILGHVSITTTERYARVDSKFKREALQKAYLDINKTEDALWEKDYSLINWLNKF</sequence>
<dbReference type="Pfam" id="PF02899">
    <property type="entry name" value="Phage_int_SAM_1"/>
    <property type="match status" value="1"/>
</dbReference>
<dbReference type="Gene3D" id="1.10.443.10">
    <property type="entry name" value="Intergrase catalytic core"/>
    <property type="match status" value="1"/>
</dbReference>
<dbReference type="InterPro" id="IPR050090">
    <property type="entry name" value="Tyrosine_recombinase_XerCD"/>
</dbReference>
<accession>A0A501QAI8</accession>
<keyword evidence="1" id="KW-0159">Chromosome partition</keyword>
<keyword evidence="9" id="KW-1185">Reference proteome</keyword>
<reference evidence="8 9" key="2">
    <citation type="submission" date="2019-06" db="EMBL/GenBank/DDBJ databases">
        <authorList>
            <person name="Seo Y."/>
        </authorList>
    </citation>
    <scope>NUCLEOTIDE SEQUENCE [LARGE SCALE GENOMIC DNA]</scope>
    <source>
        <strain evidence="8 9">MaA-Y11</strain>
    </source>
</reference>
<dbReference type="InterPro" id="IPR004107">
    <property type="entry name" value="Integrase_SAM-like_N"/>
</dbReference>
<dbReference type="OrthoDB" id="107900at2"/>
<dbReference type="PANTHER" id="PTHR30349:SF81">
    <property type="entry name" value="TYROSINE RECOMBINASE XERC"/>
    <property type="match status" value="1"/>
</dbReference>
<evidence type="ECO:0000259" key="7">
    <source>
        <dbReference type="PROSITE" id="PS51900"/>
    </source>
</evidence>
<proteinExistence type="predicted"/>
<evidence type="ECO:0000256" key="1">
    <source>
        <dbReference type="ARBA" id="ARBA00022829"/>
    </source>
</evidence>
<evidence type="ECO:0000256" key="4">
    <source>
        <dbReference type="ARBA" id="ARBA00023172"/>
    </source>
</evidence>
<dbReference type="PROSITE" id="PS51900">
    <property type="entry name" value="CB"/>
    <property type="match status" value="1"/>
</dbReference>
<evidence type="ECO:0000256" key="5">
    <source>
        <dbReference type="PROSITE-ProRule" id="PRU01248"/>
    </source>
</evidence>
<evidence type="ECO:0000313" key="9">
    <source>
        <dbReference type="Proteomes" id="UP000319175"/>
    </source>
</evidence>
<dbReference type="InterPro" id="IPR044068">
    <property type="entry name" value="CB"/>
</dbReference>
<dbReference type="SUPFAM" id="SSF56349">
    <property type="entry name" value="DNA breaking-rejoining enzymes"/>
    <property type="match status" value="1"/>
</dbReference>
<dbReference type="Pfam" id="PF00589">
    <property type="entry name" value="Phage_integrase"/>
    <property type="match status" value="1"/>
</dbReference>
<dbReference type="Gene3D" id="1.10.150.130">
    <property type="match status" value="1"/>
</dbReference>
<dbReference type="GO" id="GO:0015074">
    <property type="term" value="P:DNA integration"/>
    <property type="evidence" value="ECO:0007669"/>
    <property type="project" value="UniProtKB-KW"/>
</dbReference>
<dbReference type="EMBL" id="VFJE01000053">
    <property type="protein sequence ID" value="TPD69910.1"/>
    <property type="molecule type" value="Genomic_DNA"/>
</dbReference>
<dbReference type="Proteomes" id="UP000319175">
    <property type="component" value="Unassembled WGS sequence"/>
</dbReference>
<feature type="domain" description="Core-binding (CB)" evidence="7">
    <location>
        <begin position="4"/>
        <end position="97"/>
    </location>
</feature>
<organism evidence="8 9">
    <name type="scientific">Flavobacterium microcysteis</name>
    <dbReference type="NCBI Taxonomy" id="2596891"/>
    <lineage>
        <taxon>Bacteria</taxon>
        <taxon>Pseudomonadati</taxon>
        <taxon>Bacteroidota</taxon>
        <taxon>Flavobacteriia</taxon>
        <taxon>Flavobacteriales</taxon>
        <taxon>Flavobacteriaceae</taxon>
        <taxon>Flavobacterium</taxon>
    </lineage>
</organism>
<keyword evidence="2" id="KW-0229">DNA integration</keyword>
<gene>
    <name evidence="8" type="ORF">FJA49_08365</name>
</gene>
<dbReference type="PANTHER" id="PTHR30349">
    <property type="entry name" value="PHAGE INTEGRASE-RELATED"/>
    <property type="match status" value="1"/>
</dbReference>
<dbReference type="GO" id="GO:0007059">
    <property type="term" value="P:chromosome segregation"/>
    <property type="evidence" value="ECO:0007669"/>
    <property type="project" value="UniProtKB-KW"/>
</dbReference>
<dbReference type="AlphaFoldDB" id="A0A501QAI8"/>
<protein>
    <submittedName>
        <fullName evidence="8">Integrase</fullName>
    </submittedName>
</protein>
<evidence type="ECO:0000256" key="3">
    <source>
        <dbReference type="ARBA" id="ARBA00023125"/>
    </source>
</evidence>
<dbReference type="InterPro" id="IPR010998">
    <property type="entry name" value="Integrase_recombinase_N"/>
</dbReference>